<protein>
    <recommendedName>
        <fullName evidence="4">Cytochrome c domain-containing protein</fullName>
    </recommendedName>
</protein>
<keyword evidence="3" id="KW-1185">Reference proteome</keyword>
<reference evidence="2 3" key="1">
    <citation type="submission" date="2024-07" db="EMBL/GenBank/DDBJ databases">
        <title>Marimonas sp.nov., isolated from tidal-flat sediment.</title>
        <authorList>
            <person name="Jayan J.N."/>
            <person name="Lee S.S."/>
        </authorList>
    </citation>
    <scope>NUCLEOTIDE SEQUENCE [LARGE SCALE GENOMIC DNA]</scope>
    <source>
        <strain evidence="2 3">MJW-29</strain>
    </source>
</reference>
<evidence type="ECO:0000313" key="2">
    <source>
        <dbReference type="EMBL" id="MEW9920650.1"/>
    </source>
</evidence>
<name>A0ABV3RNW0_9RHOB</name>
<evidence type="ECO:0000256" key="1">
    <source>
        <dbReference type="SAM" id="SignalP"/>
    </source>
</evidence>
<dbReference type="RefSeq" id="WP_367878346.1">
    <property type="nucleotide sequence ID" value="NZ_JBFNXX010000009.1"/>
</dbReference>
<sequence length="465" mass="50548">MLRQFIVPALCVALTSLAPAAQADPAAAGASTADYAPFPKGYDMPAGFDFSRGTDPTDADWVAGEARLLGFLEKRDFPALRAHAWQVFAGMTSPAPGGYAVWESWFTDDVVYSGPEGKPPATLSDRRANIHGARQFGIGLAGVPEPNPGESVAANVLFNMPVRNHIWANALFKPDTLDQINETFNRNKTPLLDRSIPQFPPNAIAIKTIWSVVAKDGLTVLPVWDGELDQPEVKVSPPYPSAVWPRCVAISPDPGFAKSTADVTCNKRPLTAAVVGLDGFYHFQITEAELEAVTNAVSPGPKDGTPAKIETGDYAILLGIHFTTREIPNWVWATAWWHDRPDQAPFGSDRPDNVTGVWRNYMLNSGYSRDVPVAVDGGPATVWNPYIEGKYPDGMRSNCMSCHVRAVYPRLDPVIEGFDLCGALPVLRGEGSLPLDSPALATRTRLEFLWSILLDTRPKNKQPCG</sequence>
<comment type="caution">
    <text evidence="2">The sequence shown here is derived from an EMBL/GenBank/DDBJ whole genome shotgun (WGS) entry which is preliminary data.</text>
</comment>
<gene>
    <name evidence="2" type="ORF">AB2B41_13620</name>
</gene>
<feature type="signal peptide" evidence="1">
    <location>
        <begin position="1"/>
        <end position="23"/>
    </location>
</feature>
<dbReference type="EMBL" id="JBFNXX010000009">
    <property type="protein sequence ID" value="MEW9920650.1"/>
    <property type="molecule type" value="Genomic_DNA"/>
</dbReference>
<keyword evidence="1" id="KW-0732">Signal</keyword>
<dbReference type="Proteomes" id="UP001556098">
    <property type="component" value="Unassembled WGS sequence"/>
</dbReference>
<evidence type="ECO:0000313" key="3">
    <source>
        <dbReference type="Proteomes" id="UP001556098"/>
    </source>
</evidence>
<organism evidence="2 3">
    <name type="scientific">Sulfitobacter sediminis</name>
    <dbReference type="NCBI Taxonomy" id="3234186"/>
    <lineage>
        <taxon>Bacteria</taxon>
        <taxon>Pseudomonadati</taxon>
        <taxon>Pseudomonadota</taxon>
        <taxon>Alphaproteobacteria</taxon>
        <taxon>Rhodobacterales</taxon>
        <taxon>Roseobacteraceae</taxon>
        <taxon>Sulfitobacter</taxon>
    </lineage>
</organism>
<feature type="chain" id="PRO_5045571682" description="Cytochrome c domain-containing protein" evidence="1">
    <location>
        <begin position="24"/>
        <end position="465"/>
    </location>
</feature>
<proteinExistence type="predicted"/>
<accession>A0ABV3RNW0</accession>
<evidence type="ECO:0008006" key="4">
    <source>
        <dbReference type="Google" id="ProtNLM"/>
    </source>
</evidence>